<dbReference type="KEGG" id="mcee:MCEL_25600"/>
<organism evidence="1 2">
    <name type="scientific">Mycolicibacterium celeriflavum</name>
    <name type="common">Mycobacterium celeriflavum</name>
    <dbReference type="NCBI Taxonomy" id="1249101"/>
    <lineage>
        <taxon>Bacteria</taxon>
        <taxon>Bacillati</taxon>
        <taxon>Actinomycetota</taxon>
        <taxon>Actinomycetes</taxon>
        <taxon>Mycobacteriales</taxon>
        <taxon>Mycobacteriaceae</taxon>
        <taxon>Mycolicibacterium</taxon>
    </lineage>
</organism>
<proteinExistence type="predicted"/>
<keyword evidence="2" id="KW-1185">Reference proteome</keyword>
<dbReference type="AlphaFoldDB" id="A0A7I7RK97"/>
<protein>
    <submittedName>
        <fullName evidence="1">Uncharacterized protein</fullName>
    </submittedName>
</protein>
<dbReference type="RefSeq" id="WP_133052464.1">
    <property type="nucleotide sequence ID" value="NZ_AP022591.1"/>
</dbReference>
<name>A0A7I7RK97_MYCCF</name>
<dbReference type="OrthoDB" id="5379188at2"/>
<sequence>MVLEELSTQAVLALGSKIAGPDTKDKLLKAARSHSQAPKLKWQHRFRLAKLVSSSDAVDAMLDDSGPGAATLSAMIAGEVFKEQETVRSTVLAAILIDVLPECLPTAEARTLAAYRLRVIGQKIDGVSQQVGEVADDVREVGGGVTQANQTLTELRDLVIGREKGGQPDPDVLINGPLSALGLEEEYTAIRALEATDPRAAAARLTHVISRVETAGHANQTGPFKKQRAELLSRAGDPGAADAWLVVVDERLATGGIPALHEPLQAWRSLVVQGDSPSWLEARIASVTTLENWLLGDIDATNFIEQAVKADDAGDPAAIKWLVHAAEACLTDQCESSIVGVRDRLVTAADRSDDAALSVRLLLAVAEATADEDLWRRLLSAASPTGGRYEADVSALIHARRARSLFWSGRLADALTEYHNAYENAARALNWEDAAEWAKAAVHVMNAGDTIVLDELQALRDRESAFRAAGVGSMFPLSLANLHLSALAHLTESQANQRVRAARSSLRRYQNHSLLSGAITHEIDAHALTGRFWVQLGDADSAVGHFIIAGDLTQAASAAAELTVFHDCYEYLSSGLHRQRAVALRVAAEEADLIPDDQVARWAAIALTEARKKESTLFGPDTYVNSYKLIEGLASRFPVELVDELLAEIRQILPRPKHMYTTVDDQVAQILINLGGSGVGSREVVANCIAIAFEEADDIAVDIVSYARSLSNVLRPVRDRLLALVGDATPAPGQIMQLMNATMALVEIDDRSPALLSSADGFLSRALNRPPAYSKGSMARIAWVEEPAIIAKCLPINRRIELANEYVRRALDTKDMEANRASYAVAFVNLGPHLSNELRDSIFDQLLPLAGEPAQPTNFVDAMQQRFRNPLGRLRVSGDTGRLRRHALKALAVLATDVSRQQTVWRTAQKLIVSGQRTDSVAVASVGYELSKRGFAPELPWESMAYSADREMRQLAAALIPFLPTVDDEGVSNLAADADAHVRWELAIALKKLTERDDLERHERERIDGSISRLRDDPSYRVRSELPR</sequence>
<evidence type="ECO:0000313" key="1">
    <source>
        <dbReference type="EMBL" id="BBY44265.1"/>
    </source>
</evidence>
<dbReference type="EMBL" id="AP022591">
    <property type="protein sequence ID" value="BBY44265.1"/>
    <property type="molecule type" value="Genomic_DNA"/>
</dbReference>
<dbReference type="Proteomes" id="UP000466431">
    <property type="component" value="Chromosome"/>
</dbReference>
<gene>
    <name evidence="1" type="ORF">MCEL_25600</name>
</gene>
<dbReference type="InterPro" id="IPR016024">
    <property type="entry name" value="ARM-type_fold"/>
</dbReference>
<evidence type="ECO:0000313" key="2">
    <source>
        <dbReference type="Proteomes" id="UP000466431"/>
    </source>
</evidence>
<reference evidence="1 2" key="1">
    <citation type="journal article" date="2019" name="Emerg. Microbes Infect.">
        <title>Comprehensive subspecies identification of 175 nontuberculous mycobacteria species based on 7547 genomic profiles.</title>
        <authorList>
            <person name="Matsumoto Y."/>
            <person name="Kinjo T."/>
            <person name="Motooka D."/>
            <person name="Nabeya D."/>
            <person name="Jung N."/>
            <person name="Uechi K."/>
            <person name="Horii T."/>
            <person name="Iida T."/>
            <person name="Fujita J."/>
            <person name="Nakamura S."/>
        </authorList>
    </citation>
    <scope>NUCLEOTIDE SEQUENCE [LARGE SCALE GENOMIC DNA]</scope>
    <source>
        <strain evidence="1 2">JCM 18439</strain>
    </source>
</reference>
<dbReference type="SUPFAM" id="SSF48371">
    <property type="entry name" value="ARM repeat"/>
    <property type="match status" value="1"/>
</dbReference>
<accession>A0A7I7RK97</accession>